<dbReference type="PROSITE" id="PS00622">
    <property type="entry name" value="HTH_LUXR_1"/>
    <property type="match status" value="1"/>
</dbReference>
<name>A0ABW7BDD9_9ACTN</name>
<protein>
    <submittedName>
        <fullName evidence="5">LuxR C-terminal-related transcriptional regulator</fullName>
    </submittedName>
</protein>
<dbReference type="EMBL" id="JBICYV010000019">
    <property type="protein sequence ID" value="MFG3015213.1"/>
    <property type="molecule type" value="Genomic_DNA"/>
</dbReference>
<keyword evidence="6" id="KW-1185">Reference proteome</keyword>
<gene>
    <name evidence="5" type="ORF">ACGFZB_33235</name>
</gene>
<evidence type="ECO:0000256" key="2">
    <source>
        <dbReference type="ARBA" id="ARBA00023125"/>
    </source>
</evidence>
<dbReference type="PROSITE" id="PS50043">
    <property type="entry name" value="HTH_LUXR_2"/>
    <property type="match status" value="1"/>
</dbReference>
<keyword evidence="2" id="KW-0238">DNA-binding</keyword>
<evidence type="ECO:0000259" key="4">
    <source>
        <dbReference type="PROSITE" id="PS50043"/>
    </source>
</evidence>
<dbReference type="Pfam" id="PF00196">
    <property type="entry name" value="GerE"/>
    <property type="match status" value="1"/>
</dbReference>
<reference evidence="5 6" key="1">
    <citation type="submission" date="2024-10" db="EMBL/GenBank/DDBJ databases">
        <title>The Natural Products Discovery Center: Release of the First 8490 Sequenced Strains for Exploring Actinobacteria Biosynthetic Diversity.</title>
        <authorList>
            <person name="Kalkreuter E."/>
            <person name="Kautsar S.A."/>
            <person name="Yang D."/>
            <person name="Bader C.D."/>
            <person name="Teijaro C.N."/>
            <person name="Fluegel L."/>
            <person name="Davis C.M."/>
            <person name="Simpson J.R."/>
            <person name="Lauterbach L."/>
            <person name="Steele A.D."/>
            <person name="Gui C."/>
            <person name="Meng S."/>
            <person name="Li G."/>
            <person name="Viehrig K."/>
            <person name="Ye F."/>
            <person name="Su P."/>
            <person name="Kiefer A.F."/>
            <person name="Nichols A."/>
            <person name="Cepeda A.J."/>
            <person name="Yan W."/>
            <person name="Fan B."/>
            <person name="Jiang Y."/>
            <person name="Adhikari A."/>
            <person name="Zheng C.-J."/>
            <person name="Schuster L."/>
            <person name="Cowan T.M."/>
            <person name="Smanski M.J."/>
            <person name="Chevrette M.G."/>
            <person name="De Carvalho L.P.S."/>
            <person name="Shen B."/>
        </authorList>
    </citation>
    <scope>NUCLEOTIDE SEQUENCE [LARGE SCALE GENOMIC DNA]</scope>
    <source>
        <strain evidence="5 6">NPDC048320</strain>
    </source>
</reference>
<dbReference type="InterPro" id="IPR000792">
    <property type="entry name" value="Tscrpt_reg_LuxR_C"/>
</dbReference>
<keyword evidence="3" id="KW-0804">Transcription</keyword>
<evidence type="ECO:0000313" key="6">
    <source>
        <dbReference type="Proteomes" id="UP001604267"/>
    </source>
</evidence>
<dbReference type="InterPro" id="IPR016032">
    <property type="entry name" value="Sig_transdc_resp-reg_C-effctor"/>
</dbReference>
<accession>A0ABW7BDD9</accession>
<dbReference type="CDD" id="cd06170">
    <property type="entry name" value="LuxR_C_like"/>
    <property type="match status" value="1"/>
</dbReference>
<dbReference type="PANTHER" id="PTHR44688">
    <property type="entry name" value="DNA-BINDING TRANSCRIPTIONAL ACTIVATOR DEVR_DOSR"/>
    <property type="match status" value="1"/>
</dbReference>
<dbReference type="Gene3D" id="3.40.50.2300">
    <property type="match status" value="1"/>
</dbReference>
<proteinExistence type="predicted"/>
<dbReference type="PANTHER" id="PTHR44688:SF16">
    <property type="entry name" value="DNA-BINDING TRANSCRIPTIONAL ACTIVATOR DEVR_DOSR"/>
    <property type="match status" value="1"/>
</dbReference>
<evidence type="ECO:0000313" key="5">
    <source>
        <dbReference type="EMBL" id="MFG3015213.1"/>
    </source>
</evidence>
<dbReference type="Proteomes" id="UP001604267">
    <property type="component" value="Unassembled WGS sequence"/>
</dbReference>
<dbReference type="SMART" id="SM00421">
    <property type="entry name" value="HTH_LUXR"/>
    <property type="match status" value="1"/>
</dbReference>
<feature type="domain" description="HTH luxR-type" evidence="4">
    <location>
        <begin position="167"/>
        <end position="232"/>
    </location>
</feature>
<evidence type="ECO:0000256" key="1">
    <source>
        <dbReference type="ARBA" id="ARBA00023015"/>
    </source>
</evidence>
<dbReference type="SUPFAM" id="SSF46894">
    <property type="entry name" value="C-terminal effector domain of the bipartite response regulators"/>
    <property type="match status" value="1"/>
</dbReference>
<dbReference type="PRINTS" id="PR00038">
    <property type="entry name" value="HTHLUXR"/>
</dbReference>
<sequence>MIERDTSNRSVTAIHVATPRSQSILSAGIAAALRSTPGIHLVAQPPAGWEPYGPRPQADVLLVEDVAALSPKEVLLASEEVSAGVGSQPPRRQPAGVVLVMRDPRIERIVAYLQLGVRAFVCHDAPLDDLVGAVHSTARDQVFLPHGIAVRIIDGILPHLPFFTPGTASPLERLTAREREVFSHMTAGRSNAEIAEACCLSQKTVKFHVSNILRKLGVKNRLQAVAHAHQALESAA</sequence>
<dbReference type="RefSeq" id="WP_388316076.1">
    <property type="nucleotide sequence ID" value="NZ_JBIBCC010000002.1"/>
</dbReference>
<organism evidence="5 6">
    <name type="scientific">Streptomyces cinerochromogenes</name>
    <dbReference type="NCBI Taxonomy" id="66422"/>
    <lineage>
        <taxon>Bacteria</taxon>
        <taxon>Bacillati</taxon>
        <taxon>Actinomycetota</taxon>
        <taxon>Actinomycetes</taxon>
        <taxon>Kitasatosporales</taxon>
        <taxon>Streptomycetaceae</taxon>
        <taxon>Streptomyces</taxon>
    </lineage>
</organism>
<comment type="caution">
    <text evidence="5">The sequence shown here is derived from an EMBL/GenBank/DDBJ whole genome shotgun (WGS) entry which is preliminary data.</text>
</comment>
<evidence type="ECO:0000256" key="3">
    <source>
        <dbReference type="ARBA" id="ARBA00023163"/>
    </source>
</evidence>
<keyword evidence="1" id="KW-0805">Transcription regulation</keyword>